<gene>
    <name evidence="2" type="ORF">N657DRAFT_584309</name>
</gene>
<keyword evidence="1" id="KW-0175">Coiled coil</keyword>
<name>A0AAN6TP84_9PEZI</name>
<accession>A0AAN6TP84</accession>
<reference evidence="2" key="1">
    <citation type="journal article" date="2023" name="Mol. Phylogenet. Evol.">
        <title>Genome-scale phylogeny and comparative genomics of the fungal order Sordariales.</title>
        <authorList>
            <person name="Hensen N."/>
            <person name="Bonometti L."/>
            <person name="Westerberg I."/>
            <person name="Brannstrom I.O."/>
            <person name="Guillou S."/>
            <person name="Cros-Aarteil S."/>
            <person name="Calhoun S."/>
            <person name="Haridas S."/>
            <person name="Kuo A."/>
            <person name="Mondo S."/>
            <person name="Pangilinan J."/>
            <person name="Riley R."/>
            <person name="LaButti K."/>
            <person name="Andreopoulos B."/>
            <person name="Lipzen A."/>
            <person name="Chen C."/>
            <person name="Yan M."/>
            <person name="Daum C."/>
            <person name="Ng V."/>
            <person name="Clum A."/>
            <person name="Steindorff A."/>
            <person name="Ohm R.A."/>
            <person name="Martin F."/>
            <person name="Silar P."/>
            <person name="Natvig D.O."/>
            <person name="Lalanne C."/>
            <person name="Gautier V."/>
            <person name="Ament-Velasquez S.L."/>
            <person name="Kruys A."/>
            <person name="Hutchinson M.I."/>
            <person name="Powell A.J."/>
            <person name="Barry K."/>
            <person name="Miller A.N."/>
            <person name="Grigoriev I.V."/>
            <person name="Debuchy R."/>
            <person name="Gladieux P."/>
            <person name="Hiltunen Thoren M."/>
            <person name="Johannesson H."/>
        </authorList>
    </citation>
    <scope>NUCLEOTIDE SEQUENCE</scope>
    <source>
        <strain evidence="2">CBS 731.68</strain>
    </source>
</reference>
<dbReference type="AlphaFoldDB" id="A0AAN6TP84"/>
<sequence length="328" mass="36439">MNQDGRHDVSLLAHVAGIRAQEGECPNAQLVSEQQQLAVAQRTWYTILDPQTGSQPLPGWTVCPSCVLNIQACCPAVASGFAPVHPAGPREASCALVPSDRYDDRRTAEILQQLGSCVAMAAMLRRPDLSQLVNWLRANLPQPRGTGTLSSAGPARPQGNGLCPMNYPSTTLRCHTMPGVPEFTVCEQCYANVIRADAARGVELATRFDMSPSLTPSGVTCQLYSDRMRRVWSETVATGNLEYLRQKASRVVSERRVKERELQTKTAQLQQQAMQLRLQAETQELTFLQPDFSQTTQLNNQAAMLKLQAAQAEDQIRLAEEEWRRYWE</sequence>
<reference evidence="2" key="2">
    <citation type="submission" date="2023-05" db="EMBL/GenBank/DDBJ databases">
        <authorList>
            <consortium name="Lawrence Berkeley National Laboratory"/>
            <person name="Steindorff A."/>
            <person name="Hensen N."/>
            <person name="Bonometti L."/>
            <person name="Westerberg I."/>
            <person name="Brannstrom I.O."/>
            <person name="Guillou S."/>
            <person name="Cros-Aarteil S."/>
            <person name="Calhoun S."/>
            <person name="Haridas S."/>
            <person name="Kuo A."/>
            <person name="Mondo S."/>
            <person name="Pangilinan J."/>
            <person name="Riley R."/>
            <person name="Labutti K."/>
            <person name="Andreopoulos B."/>
            <person name="Lipzen A."/>
            <person name="Chen C."/>
            <person name="Yanf M."/>
            <person name="Daum C."/>
            <person name="Ng V."/>
            <person name="Clum A."/>
            <person name="Ohm R."/>
            <person name="Martin F."/>
            <person name="Silar P."/>
            <person name="Natvig D."/>
            <person name="Lalanne C."/>
            <person name="Gautier V."/>
            <person name="Ament-Velasquez S.L."/>
            <person name="Kruys A."/>
            <person name="Hutchinson M.I."/>
            <person name="Powell A.J."/>
            <person name="Barry K."/>
            <person name="Miller A.N."/>
            <person name="Grigoriev I.V."/>
            <person name="Debuchy R."/>
            <person name="Gladieux P."/>
            <person name="Thoren M.H."/>
            <person name="Johannesson H."/>
        </authorList>
    </citation>
    <scope>NUCLEOTIDE SEQUENCE</scope>
    <source>
        <strain evidence="2">CBS 731.68</strain>
    </source>
</reference>
<dbReference type="GeneID" id="87826511"/>
<organism evidence="2 3">
    <name type="scientific">Parathielavia appendiculata</name>
    <dbReference type="NCBI Taxonomy" id="2587402"/>
    <lineage>
        <taxon>Eukaryota</taxon>
        <taxon>Fungi</taxon>
        <taxon>Dikarya</taxon>
        <taxon>Ascomycota</taxon>
        <taxon>Pezizomycotina</taxon>
        <taxon>Sordariomycetes</taxon>
        <taxon>Sordariomycetidae</taxon>
        <taxon>Sordariales</taxon>
        <taxon>Chaetomiaceae</taxon>
        <taxon>Parathielavia</taxon>
    </lineage>
</organism>
<evidence type="ECO:0000256" key="1">
    <source>
        <dbReference type="SAM" id="Coils"/>
    </source>
</evidence>
<protein>
    <submittedName>
        <fullName evidence="2">Uncharacterized protein</fullName>
    </submittedName>
</protein>
<comment type="caution">
    <text evidence="2">The sequence shown here is derived from an EMBL/GenBank/DDBJ whole genome shotgun (WGS) entry which is preliminary data.</text>
</comment>
<evidence type="ECO:0000313" key="2">
    <source>
        <dbReference type="EMBL" id="KAK4118069.1"/>
    </source>
</evidence>
<dbReference type="Proteomes" id="UP001302602">
    <property type="component" value="Unassembled WGS sequence"/>
</dbReference>
<dbReference type="EMBL" id="MU853287">
    <property type="protein sequence ID" value="KAK4118069.1"/>
    <property type="molecule type" value="Genomic_DNA"/>
</dbReference>
<evidence type="ECO:0000313" key="3">
    <source>
        <dbReference type="Proteomes" id="UP001302602"/>
    </source>
</evidence>
<feature type="coiled-coil region" evidence="1">
    <location>
        <begin position="259"/>
        <end position="322"/>
    </location>
</feature>
<dbReference type="RefSeq" id="XP_062641842.1">
    <property type="nucleotide sequence ID" value="XM_062789741.1"/>
</dbReference>
<keyword evidence="3" id="KW-1185">Reference proteome</keyword>
<proteinExistence type="predicted"/>